<feature type="transmembrane region" description="Helical" evidence="6">
    <location>
        <begin position="54"/>
        <end position="74"/>
    </location>
</feature>
<feature type="transmembrane region" description="Helical" evidence="6">
    <location>
        <begin position="95"/>
        <end position="116"/>
    </location>
</feature>
<evidence type="ECO:0000256" key="2">
    <source>
        <dbReference type="ARBA" id="ARBA00005335"/>
    </source>
</evidence>
<evidence type="ECO:0000256" key="6">
    <source>
        <dbReference type="SAM" id="Phobius"/>
    </source>
</evidence>
<accession>A0A6M2DGM9</accession>
<keyword evidence="3 6" id="KW-0812">Transmembrane</keyword>
<dbReference type="PANTHER" id="PTHR13180">
    <property type="entry name" value="SMALL MEMBRANE PROTEIN-RELATED"/>
    <property type="match status" value="1"/>
</dbReference>
<keyword evidence="4 6" id="KW-1133">Transmembrane helix</keyword>
<organism evidence="7">
    <name type="scientific">Xenopsylla cheopis</name>
    <name type="common">Oriental rat flea</name>
    <name type="synonym">Pulex cheopis</name>
    <dbReference type="NCBI Taxonomy" id="163159"/>
    <lineage>
        <taxon>Eukaryota</taxon>
        <taxon>Metazoa</taxon>
        <taxon>Ecdysozoa</taxon>
        <taxon>Arthropoda</taxon>
        <taxon>Hexapoda</taxon>
        <taxon>Insecta</taxon>
        <taxon>Pterygota</taxon>
        <taxon>Neoptera</taxon>
        <taxon>Endopterygota</taxon>
        <taxon>Siphonaptera</taxon>
        <taxon>Pulicidae</taxon>
        <taxon>Xenopsyllinae</taxon>
        <taxon>Xenopsylla</taxon>
    </lineage>
</organism>
<evidence type="ECO:0000256" key="3">
    <source>
        <dbReference type="ARBA" id="ARBA00022692"/>
    </source>
</evidence>
<reference evidence="7" key="1">
    <citation type="submission" date="2020-03" db="EMBL/GenBank/DDBJ databases">
        <title>Transcriptomic Profiling of the Digestive Tract of the Rat Flea, Xenopsylla cheopis, Following Blood Feeding and Infection with Yersinia pestis.</title>
        <authorList>
            <person name="Bland D.M."/>
            <person name="Martens C.A."/>
            <person name="Virtaneva K."/>
            <person name="Kanakabandi K."/>
            <person name="Long D."/>
            <person name="Rosenke R."/>
            <person name="Saturday G.A."/>
            <person name="Hoyt F.H."/>
            <person name="Bruno D.P."/>
            <person name="Ribeiro J.M.C."/>
            <person name="Hinnebusch J."/>
        </authorList>
    </citation>
    <scope>NUCLEOTIDE SEQUENCE</scope>
</reference>
<evidence type="ECO:0000313" key="7">
    <source>
        <dbReference type="EMBL" id="NOV45409.1"/>
    </source>
</evidence>
<keyword evidence="5 6" id="KW-0472">Membrane</keyword>
<dbReference type="EMBL" id="GIIL01001683">
    <property type="protein sequence ID" value="NOV45409.1"/>
    <property type="molecule type" value="Transcribed_RNA"/>
</dbReference>
<evidence type="ECO:0000256" key="1">
    <source>
        <dbReference type="ARBA" id="ARBA00004141"/>
    </source>
</evidence>
<dbReference type="Pfam" id="PF05255">
    <property type="entry name" value="UPF0220"/>
    <property type="match status" value="1"/>
</dbReference>
<comment type="subcellular location">
    <subcellularLocation>
        <location evidence="1">Membrane</location>
        <topology evidence="1">Multi-pass membrane protein</topology>
    </subcellularLocation>
</comment>
<dbReference type="GO" id="GO:0016020">
    <property type="term" value="C:membrane"/>
    <property type="evidence" value="ECO:0007669"/>
    <property type="project" value="UniProtKB-SubCell"/>
</dbReference>
<proteinExistence type="inferred from homology"/>
<name>A0A6M2DGM9_XENCH</name>
<comment type="similarity">
    <text evidence="2">Belongs to the UPF0220 family.</text>
</comment>
<evidence type="ECO:0000256" key="4">
    <source>
        <dbReference type="ARBA" id="ARBA00022989"/>
    </source>
</evidence>
<evidence type="ECO:0000256" key="5">
    <source>
        <dbReference type="ARBA" id="ARBA00023136"/>
    </source>
</evidence>
<dbReference type="InterPro" id="IPR007919">
    <property type="entry name" value="UPF0220"/>
</dbReference>
<protein>
    <submittedName>
        <fullName evidence="7">Putative conserved plasma membrane protein</fullName>
    </submittedName>
</protein>
<dbReference type="AlphaFoldDB" id="A0A6M2DGM9"/>
<feature type="transmembrane region" description="Helical" evidence="6">
    <location>
        <begin position="128"/>
        <end position="148"/>
    </location>
</feature>
<feature type="transmembrane region" description="Helical" evidence="6">
    <location>
        <begin position="24"/>
        <end position="42"/>
    </location>
</feature>
<sequence>MTNCFENISIPPCIWFEAGDKRNTYASIIAGLLFFSGWWILIDAASVYPGSLSAAHHICGVFGTISLFMVNSVSNAQVLGDAYSGGCMGPRGARAWLFLGFVIGFASVIAACWIMFADFVSAGGNGHTYPGVGLLLQNLLIFLGSLVYKFGRSEELWG</sequence>